<evidence type="ECO:0000313" key="9">
    <source>
        <dbReference type="EMBL" id="RGQ41299.1"/>
    </source>
</evidence>
<dbReference type="NCBIfam" id="TIGR03426">
    <property type="entry name" value="shape_MreD"/>
    <property type="match status" value="1"/>
</dbReference>
<evidence type="ECO:0000256" key="2">
    <source>
        <dbReference type="ARBA" id="ARBA00007776"/>
    </source>
</evidence>
<keyword evidence="6 8" id="KW-1133">Transmembrane helix</keyword>
<dbReference type="GO" id="GO:0008360">
    <property type="term" value="P:regulation of cell shape"/>
    <property type="evidence" value="ECO:0007669"/>
    <property type="project" value="UniProtKB-KW"/>
</dbReference>
<evidence type="ECO:0000256" key="8">
    <source>
        <dbReference type="SAM" id="Phobius"/>
    </source>
</evidence>
<proteinExistence type="inferred from homology"/>
<dbReference type="Pfam" id="PF04093">
    <property type="entry name" value="MreD"/>
    <property type="match status" value="1"/>
</dbReference>
<comment type="subcellular location">
    <subcellularLocation>
        <location evidence="1">Cell membrane</location>
        <topology evidence="1">Multi-pass membrane protein</topology>
    </subcellularLocation>
</comment>
<evidence type="ECO:0000256" key="1">
    <source>
        <dbReference type="ARBA" id="ARBA00004651"/>
    </source>
</evidence>
<evidence type="ECO:0000256" key="3">
    <source>
        <dbReference type="ARBA" id="ARBA00022475"/>
    </source>
</evidence>
<evidence type="ECO:0000256" key="6">
    <source>
        <dbReference type="ARBA" id="ARBA00022989"/>
    </source>
</evidence>
<dbReference type="GO" id="GO:0005886">
    <property type="term" value="C:plasma membrane"/>
    <property type="evidence" value="ECO:0007669"/>
    <property type="project" value="UniProtKB-SubCell"/>
</dbReference>
<dbReference type="InterPro" id="IPR007227">
    <property type="entry name" value="Cell_shape_determining_MreD"/>
</dbReference>
<gene>
    <name evidence="9" type="primary">mreD</name>
    <name evidence="9" type="ORF">DWY99_06220</name>
</gene>
<protein>
    <submittedName>
        <fullName evidence="9">Rod shape-determining protein MreD</fullName>
    </submittedName>
</protein>
<comment type="caution">
    <text evidence="9">The sequence shown here is derived from an EMBL/GenBank/DDBJ whole genome shotgun (WGS) entry which is preliminary data.</text>
</comment>
<feature type="transmembrane region" description="Helical" evidence="8">
    <location>
        <begin position="72"/>
        <end position="97"/>
    </location>
</feature>
<evidence type="ECO:0000313" key="10">
    <source>
        <dbReference type="Proteomes" id="UP000284751"/>
    </source>
</evidence>
<dbReference type="Proteomes" id="UP000284751">
    <property type="component" value="Unassembled WGS sequence"/>
</dbReference>
<feature type="transmembrane region" description="Helical" evidence="8">
    <location>
        <begin position="103"/>
        <end position="128"/>
    </location>
</feature>
<name>A0A412AXT5_9FIRM</name>
<keyword evidence="4 8" id="KW-0812">Transmembrane</keyword>
<reference evidence="9 10" key="1">
    <citation type="submission" date="2018-08" db="EMBL/GenBank/DDBJ databases">
        <title>A genome reference for cultivated species of the human gut microbiota.</title>
        <authorList>
            <person name="Zou Y."/>
            <person name="Xue W."/>
            <person name="Luo G."/>
        </authorList>
    </citation>
    <scope>NUCLEOTIDE SEQUENCE [LARGE SCALE GENOMIC DNA]</scope>
    <source>
        <strain evidence="9 10">AF28-26</strain>
    </source>
</reference>
<feature type="transmembrane region" description="Helical" evidence="8">
    <location>
        <begin position="140"/>
        <end position="158"/>
    </location>
</feature>
<sequence length="172" mass="19307">MALKYKVIRCVAYTIEIILLFILQELPYLMPSLLGVRPLLLIAAPMTIAILENEKIGLGFGVFAGLLMDMGYGSVIGFHAIVLGVLGFFIGLLAVNLVKTNVLTSLLCTAAAVFAVIFLHFVFFYLLRGYDMASYAYQKYYLPMMLYSFLPTPILYYFNKAFVVGVRERETI</sequence>
<organism evidence="9 10">
    <name type="scientific">[Clostridium] leptum</name>
    <dbReference type="NCBI Taxonomy" id="1535"/>
    <lineage>
        <taxon>Bacteria</taxon>
        <taxon>Bacillati</taxon>
        <taxon>Bacillota</taxon>
        <taxon>Clostridia</taxon>
        <taxon>Eubacteriales</taxon>
        <taxon>Oscillospiraceae</taxon>
        <taxon>Oscillospiraceae incertae sedis</taxon>
    </lineage>
</organism>
<dbReference type="AlphaFoldDB" id="A0A412AXT5"/>
<keyword evidence="5" id="KW-0133">Cell shape</keyword>
<comment type="similarity">
    <text evidence="2">Belongs to the MreD family.</text>
</comment>
<evidence type="ECO:0000256" key="7">
    <source>
        <dbReference type="ARBA" id="ARBA00023136"/>
    </source>
</evidence>
<keyword evidence="3" id="KW-1003">Cell membrane</keyword>
<evidence type="ECO:0000256" key="4">
    <source>
        <dbReference type="ARBA" id="ARBA00022692"/>
    </source>
</evidence>
<evidence type="ECO:0000256" key="5">
    <source>
        <dbReference type="ARBA" id="ARBA00022960"/>
    </source>
</evidence>
<dbReference type="EMBL" id="QRTC01000019">
    <property type="protein sequence ID" value="RGQ41299.1"/>
    <property type="molecule type" value="Genomic_DNA"/>
</dbReference>
<keyword evidence="7 8" id="KW-0472">Membrane</keyword>
<feature type="transmembrane region" description="Helical" evidence="8">
    <location>
        <begin position="7"/>
        <end position="23"/>
    </location>
</feature>
<accession>A0A412AXT5</accession>